<dbReference type="SUPFAM" id="SSF52833">
    <property type="entry name" value="Thioredoxin-like"/>
    <property type="match status" value="1"/>
</dbReference>
<protein>
    <submittedName>
        <fullName evidence="2">Thioredoxin domain-containing protein</fullName>
    </submittedName>
</protein>
<gene>
    <name evidence="2" type="ORF">ACFFNY_25160</name>
</gene>
<reference evidence="2 3" key="1">
    <citation type="submission" date="2024-09" db="EMBL/GenBank/DDBJ databases">
        <authorList>
            <person name="Sun Q."/>
            <person name="Mori K."/>
        </authorList>
    </citation>
    <scope>NUCLEOTIDE SEQUENCE [LARGE SCALE GENOMIC DNA]</scope>
    <source>
        <strain evidence="2 3">JCM 12520</strain>
    </source>
</reference>
<dbReference type="Proteomes" id="UP001589619">
    <property type="component" value="Unassembled WGS sequence"/>
</dbReference>
<evidence type="ECO:0000259" key="1">
    <source>
        <dbReference type="Pfam" id="PF03190"/>
    </source>
</evidence>
<dbReference type="PIRSF" id="PIRSF006402">
    <property type="entry name" value="UCP006402_thioredoxin"/>
    <property type="match status" value="1"/>
</dbReference>
<dbReference type="PANTHER" id="PTHR42899:SF1">
    <property type="entry name" value="SPERMATOGENESIS-ASSOCIATED PROTEIN 20"/>
    <property type="match status" value="1"/>
</dbReference>
<dbReference type="RefSeq" id="WP_344909870.1">
    <property type="nucleotide sequence ID" value="NZ_BAAAYO010000008.1"/>
</dbReference>
<keyword evidence="3" id="KW-1185">Reference proteome</keyword>
<evidence type="ECO:0000313" key="3">
    <source>
        <dbReference type="Proteomes" id="UP001589619"/>
    </source>
</evidence>
<dbReference type="SUPFAM" id="SSF48208">
    <property type="entry name" value="Six-hairpin glycosidases"/>
    <property type="match status" value="1"/>
</dbReference>
<dbReference type="InterPro" id="IPR008928">
    <property type="entry name" value="6-hairpin_glycosidase_sf"/>
</dbReference>
<dbReference type="InterPro" id="IPR012341">
    <property type="entry name" value="6hp_glycosidase-like_sf"/>
</dbReference>
<feature type="domain" description="Spermatogenesis-associated protein 20-like TRX" evidence="1">
    <location>
        <begin position="10"/>
        <end position="168"/>
    </location>
</feature>
<dbReference type="InterPro" id="IPR024705">
    <property type="entry name" value="Ssp411"/>
</dbReference>
<accession>A0ABV5W2V1</accession>
<dbReference type="EMBL" id="JBHMAG010000016">
    <property type="protein sequence ID" value="MFB9754876.1"/>
    <property type="molecule type" value="Genomic_DNA"/>
</dbReference>
<dbReference type="Gene3D" id="1.50.10.10">
    <property type="match status" value="1"/>
</dbReference>
<dbReference type="Gene3D" id="1.50.10.20">
    <property type="match status" value="1"/>
</dbReference>
<name>A0ABV5W2V1_9BACL</name>
<evidence type="ECO:0000313" key="2">
    <source>
        <dbReference type="EMBL" id="MFB9754876.1"/>
    </source>
</evidence>
<organism evidence="2 3">
    <name type="scientific">Paenibacillus hodogayensis</name>
    <dbReference type="NCBI Taxonomy" id="279208"/>
    <lineage>
        <taxon>Bacteria</taxon>
        <taxon>Bacillati</taxon>
        <taxon>Bacillota</taxon>
        <taxon>Bacilli</taxon>
        <taxon>Bacillales</taxon>
        <taxon>Paenibacillaceae</taxon>
        <taxon>Paenibacillus</taxon>
    </lineage>
</organism>
<dbReference type="InterPro" id="IPR036249">
    <property type="entry name" value="Thioredoxin-like_sf"/>
</dbReference>
<dbReference type="InterPro" id="IPR004879">
    <property type="entry name" value="Ssp411-like_TRX"/>
</dbReference>
<dbReference type="CDD" id="cd02955">
    <property type="entry name" value="SSP411"/>
    <property type="match status" value="1"/>
</dbReference>
<dbReference type="Gene3D" id="3.40.30.10">
    <property type="entry name" value="Glutaredoxin"/>
    <property type="match status" value="1"/>
</dbReference>
<sequence>MEIKEGPKHNRLINEKSPYLLQHAYNPVDWFPWSDEAFDIAKRNNKPIFLSIGYSTCHWCHVMERESFEDDEVAAILNEHYIAIKVDREERPDVDHLYMAVCQAMTGQGGWPLTVVMTPDKKPFFAGTYYPKNRKYGRYGLMDVLPQLAEKWQEDADRIREIGDQVMEDTTGRLIEHRQGGEVSEQLLDQAFDQYKKQFDPENGGFGSQPKFPTSHNLSFLLRYYHRTGNVQALEMVEQTLDTMHRGGIYDHIGFGFARYSVDAKWLVPHFEKMLYDNALLAMTYIEAYQVTAKERYAEVAEQIFTYVLRDMTDAGGAFYSAEDADSEGVEGKFYVWQPDEVVHILGAEEGDWYNEVYDITEQGNFEGRNIPNRIGPTLEQVAERKQMPLDALKRRFEVSRTKLFAEREQRIHPGKDDKILTSWNGLMIAALSKAAKALDQPAYAEAAARAADFLLVHLRREDGRLLARYRDGEAAYPGYVDDYAFLVWGLIELYEATFELRYLQEAVKLNADMLRYFWDDDKGGLFFYGSDAEQLPTRSKEIYDGAMPSGNSAAALNLLRLSRLTYDAKLAQKADEQLQAFAGAVAHYPTGHALFLMALDFAFGESSEIVLAGDLADEHTQEMLRAVRSVFLPNSLVILHPPGEAGEEVRSLLPLVQDKRLLGGRATAYVCRDFACLAPTGDVEELEDLLNEH</sequence>
<comment type="caution">
    <text evidence="2">The sequence shown here is derived from an EMBL/GenBank/DDBJ whole genome shotgun (WGS) entry which is preliminary data.</text>
</comment>
<dbReference type="Pfam" id="PF03190">
    <property type="entry name" value="Thioredox_DsbH"/>
    <property type="match status" value="1"/>
</dbReference>
<proteinExistence type="predicted"/>
<dbReference type="PANTHER" id="PTHR42899">
    <property type="entry name" value="SPERMATOGENESIS-ASSOCIATED PROTEIN 20"/>
    <property type="match status" value="1"/>
</dbReference>